<accession>A0A562T8F1</accession>
<keyword evidence="4" id="KW-1185">Reference proteome</keyword>
<name>A0A562T8F1_9HYPH</name>
<dbReference type="EMBL" id="VLLF01000003">
    <property type="protein sequence ID" value="TWI89454.1"/>
    <property type="molecule type" value="Genomic_DNA"/>
</dbReference>
<keyword evidence="1" id="KW-0812">Transmembrane</keyword>
<evidence type="ECO:0000256" key="1">
    <source>
        <dbReference type="SAM" id="Phobius"/>
    </source>
</evidence>
<organism evidence="3 4">
    <name type="scientific">Roseibium hamelinense</name>
    <dbReference type="NCBI Taxonomy" id="150831"/>
    <lineage>
        <taxon>Bacteria</taxon>
        <taxon>Pseudomonadati</taxon>
        <taxon>Pseudomonadota</taxon>
        <taxon>Alphaproteobacteria</taxon>
        <taxon>Hyphomicrobiales</taxon>
        <taxon>Stappiaceae</taxon>
        <taxon>Roseibium</taxon>
    </lineage>
</organism>
<feature type="domain" description="SH3b" evidence="2">
    <location>
        <begin position="232"/>
        <end position="293"/>
    </location>
</feature>
<feature type="transmembrane region" description="Helical" evidence="1">
    <location>
        <begin position="69"/>
        <end position="88"/>
    </location>
</feature>
<gene>
    <name evidence="3" type="ORF">JM93_01657</name>
</gene>
<dbReference type="Proteomes" id="UP000320593">
    <property type="component" value="Unassembled WGS sequence"/>
</dbReference>
<dbReference type="InterPro" id="IPR003646">
    <property type="entry name" value="SH3-like_bac-type"/>
</dbReference>
<keyword evidence="1" id="KW-1133">Transmembrane helix</keyword>
<reference evidence="3 4" key="1">
    <citation type="submission" date="2019-07" db="EMBL/GenBank/DDBJ databases">
        <title>Genomic Encyclopedia of Archaeal and Bacterial Type Strains, Phase II (KMG-II): from individual species to whole genera.</title>
        <authorList>
            <person name="Goeker M."/>
        </authorList>
    </citation>
    <scope>NUCLEOTIDE SEQUENCE [LARGE SCALE GENOMIC DNA]</scope>
    <source>
        <strain evidence="3 4">ATCC BAA-252</strain>
    </source>
</reference>
<keyword evidence="1" id="KW-0472">Membrane</keyword>
<protein>
    <submittedName>
        <fullName evidence="3">SH3 domain-containing protein</fullName>
    </submittedName>
</protein>
<evidence type="ECO:0000259" key="2">
    <source>
        <dbReference type="SMART" id="SM00287"/>
    </source>
</evidence>
<dbReference type="Gene3D" id="2.30.30.40">
    <property type="entry name" value="SH3 Domains"/>
    <property type="match status" value="1"/>
</dbReference>
<evidence type="ECO:0000313" key="4">
    <source>
        <dbReference type="Proteomes" id="UP000320593"/>
    </source>
</evidence>
<dbReference type="AlphaFoldDB" id="A0A562T8F1"/>
<dbReference type="SMART" id="SM00287">
    <property type="entry name" value="SH3b"/>
    <property type="match status" value="1"/>
</dbReference>
<evidence type="ECO:0000313" key="3">
    <source>
        <dbReference type="EMBL" id="TWI89454.1"/>
    </source>
</evidence>
<comment type="caution">
    <text evidence="3">The sequence shown here is derived from an EMBL/GenBank/DDBJ whole genome shotgun (WGS) entry which is preliminary data.</text>
</comment>
<proteinExistence type="predicted"/>
<dbReference type="Pfam" id="PF08239">
    <property type="entry name" value="SH3_3"/>
    <property type="match status" value="1"/>
</dbReference>
<sequence length="293" mass="30851">MRQKLTSKAATFFWTRQSHGHQPKTWKASAKPRIKWADDTGPAFSESDLAAPTAKTAPSPRTARVSLKIVGAATAIALTVTGSALYAAHDMSEQAPAPFEIPETLIAASRSTADASPIPPIADRFSFVERAQNSDLKIQVEQRLAQTFFQADQTGAQIEVTGSAAAPPETDEDLRAGLDAQETQPELAYAQTSGESEDGIAAIVAATENEASVSAAEQADQAGNTPDIGAQASDAVITAAVNMRAAASNKSKILAVLPPQATVRVGSCDSWWCSVSYDGKTGYISKRFVSRQG</sequence>